<accession>A0ABY7CIG1</accession>
<keyword evidence="2" id="KW-0732">Signal</keyword>
<keyword evidence="4" id="KW-1185">Reference proteome</keyword>
<feature type="signal peptide" evidence="2">
    <location>
        <begin position="1"/>
        <end position="22"/>
    </location>
</feature>
<reference evidence="3" key="1">
    <citation type="submission" date="2022-10" db="EMBL/GenBank/DDBJ databases">
        <title>Puccinia triticina Genome sequencing and assembly.</title>
        <authorList>
            <person name="Li C."/>
        </authorList>
    </citation>
    <scope>NUCLEOTIDE SEQUENCE</scope>
    <source>
        <strain evidence="3">Pt15</strain>
    </source>
</reference>
<feature type="compositionally biased region" description="Polar residues" evidence="1">
    <location>
        <begin position="292"/>
        <end position="308"/>
    </location>
</feature>
<organism evidence="3 4">
    <name type="scientific">Puccinia triticina</name>
    <dbReference type="NCBI Taxonomy" id="208348"/>
    <lineage>
        <taxon>Eukaryota</taxon>
        <taxon>Fungi</taxon>
        <taxon>Dikarya</taxon>
        <taxon>Basidiomycota</taxon>
        <taxon>Pucciniomycotina</taxon>
        <taxon>Pucciniomycetes</taxon>
        <taxon>Pucciniales</taxon>
        <taxon>Pucciniaceae</taxon>
        <taxon>Puccinia</taxon>
    </lineage>
</organism>
<feature type="region of interest" description="Disordered" evidence="1">
    <location>
        <begin position="165"/>
        <end position="202"/>
    </location>
</feature>
<dbReference type="RefSeq" id="XP_053020263.1">
    <property type="nucleotide sequence ID" value="XM_053169025.1"/>
</dbReference>
<gene>
    <name evidence="3" type="ORF">PtA15_5A281</name>
</gene>
<evidence type="ECO:0000313" key="3">
    <source>
        <dbReference type="EMBL" id="WAQ84708.1"/>
    </source>
</evidence>
<evidence type="ECO:0000313" key="4">
    <source>
        <dbReference type="Proteomes" id="UP001164743"/>
    </source>
</evidence>
<sequence>MRIPVVMLYFLVGVALHSQLLARPSLWEGATQQLQPLVGEAGRPKFISQFPDVLDSSNVQMAAASFAPEDAVSYHRPEKRPKISQKFDLGSSVSSHLAQMNYGMGSFQKVHDLGNVPVPAGTSASHTSLLPPPYHMAETSETAGLPLPESDNLLPGYNWNNFHEELPAGEQPLPSADVTLHGPLPSPDSLPGSLPSSDVGLPGNDENIQGYLSALPLLPPQFALPEYFQNLHGGLPHFPPPPSDVSPPGYLEYFQGELPTSVSASDQLLHSMPFFPNCWQAEPSGLDYHPKNLQSHHSNVQEKQPFFESQNELSQYLLQDDSKSR</sequence>
<protein>
    <submittedName>
        <fullName evidence="3">Uncharacterized protein</fullName>
    </submittedName>
</protein>
<dbReference type="GeneID" id="77809920"/>
<name>A0ABY7CIG1_9BASI</name>
<evidence type="ECO:0000256" key="1">
    <source>
        <dbReference type="SAM" id="MobiDB-lite"/>
    </source>
</evidence>
<proteinExistence type="predicted"/>
<feature type="compositionally biased region" description="Low complexity" evidence="1">
    <location>
        <begin position="187"/>
        <end position="202"/>
    </location>
</feature>
<feature type="region of interest" description="Disordered" evidence="1">
    <location>
        <begin position="289"/>
        <end position="308"/>
    </location>
</feature>
<feature type="region of interest" description="Disordered" evidence="1">
    <location>
        <begin position="118"/>
        <end position="149"/>
    </location>
</feature>
<dbReference type="Proteomes" id="UP001164743">
    <property type="component" value="Chromosome 5A"/>
</dbReference>
<feature type="chain" id="PRO_5047037455" evidence="2">
    <location>
        <begin position="23"/>
        <end position="325"/>
    </location>
</feature>
<dbReference type="EMBL" id="CP110425">
    <property type="protein sequence ID" value="WAQ84708.1"/>
    <property type="molecule type" value="Genomic_DNA"/>
</dbReference>
<evidence type="ECO:0000256" key="2">
    <source>
        <dbReference type="SAM" id="SignalP"/>
    </source>
</evidence>